<protein>
    <submittedName>
        <fullName evidence="3">Uncharacterized protein</fullName>
    </submittedName>
</protein>
<dbReference type="EMBL" id="FLQU01000605">
    <property type="protein sequence ID" value="SBS87953.1"/>
    <property type="molecule type" value="Genomic_DNA"/>
</dbReference>
<dbReference type="VEuPathDB" id="PlasmoDB:PocGH01_14017100"/>
<keyword evidence="1" id="KW-0812">Transmembrane</keyword>
<proteinExistence type="predicted"/>
<evidence type="ECO:0000313" key="5">
    <source>
        <dbReference type="Proteomes" id="UP000078560"/>
    </source>
</evidence>
<dbReference type="Proteomes" id="UP000078560">
    <property type="component" value="Unassembled WGS sequence"/>
</dbReference>
<dbReference type="InterPro" id="IPR038506">
    <property type="entry name" value="GLE1-like_sf"/>
</dbReference>
<evidence type="ECO:0000313" key="3">
    <source>
        <dbReference type="EMBL" id="SBT02737.1"/>
    </source>
</evidence>
<feature type="transmembrane region" description="Helical" evidence="1">
    <location>
        <begin position="269"/>
        <end position="286"/>
    </location>
</feature>
<feature type="transmembrane region" description="Helical" evidence="1">
    <location>
        <begin position="155"/>
        <end position="173"/>
    </location>
</feature>
<reference evidence="4 5" key="2">
    <citation type="submission" date="2016-05" db="EMBL/GenBank/DDBJ databases">
        <authorList>
            <person name="Naeem Raeece"/>
        </authorList>
    </citation>
    <scope>NUCLEOTIDE SEQUENCE [LARGE SCALE GENOMIC DNA]</scope>
</reference>
<dbReference type="AlphaFoldDB" id="A0A1A8XC04"/>
<dbReference type="EMBL" id="FLQV01003709">
    <property type="protein sequence ID" value="SBT02737.1"/>
    <property type="molecule type" value="Genomic_DNA"/>
</dbReference>
<evidence type="ECO:0000256" key="1">
    <source>
        <dbReference type="SAM" id="Phobius"/>
    </source>
</evidence>
<dbReference type="Gene3D" id="1.25.40.510">
    <property type="entry name" value="GLE1-like"/>
    <property type="match status" value="1"/>
</dbReference>
<organism evidence="3 4">
    <name type="scientific">Plasmodium ovale curtisi</name>
    <dbReference type="NCBI Taxonomy" id="864141"/>
    <lineage>
        <taxon>Eukaryota</taxon>
        <taxon>Sar</taxon>
        <taxon>Alveolata</taxon>
        <taxon>Apicomplexa</taxon>
        <taxon>Aconoidasida</taxon>
        <taxon>Haemosporida</taxon>
        <taxon>Plasmodiidae</taxon>
        <taxon>Plasmodium</taxon>
        <taxon>Plasmodium (Plasmodium)</taxon>
    </lineage>
</organism>
<evidence type="ECO:0000313" key="2">
    <source>
        <dbReference type="EMBL" id="SBS87953.1"/>
    </source>
</evidence>
<evidence type="ECO:0000313" key="4">
    <source>
        <dbReference type="Proteomes" id="UP000078546"/>
    </source>
</evidence>
<keyword evidence="1" id="KW-1133">Transmembrane helix</keyword>
<dbReference type="Proteomes" id="UP000078546">
    <property type="component" value="Unassembled WGS sequence"/>
</dbReference>
<sequence length="363" mass="43007">MLQDNVEYFLWKEDNIKVDEELNKALEDGIIKQKDVSNIYKILKAFRSFKFDNLNYHSDKCILAREFTVVYMSTYKKHIETLKDLNVQQINKTIKRTILSINNLISNITEQILKCFIMFRNLYNDILKLDNVYLSDYYLFSVIEGILGILNEEKIYQSAATIWGVSGFLALIISNYKKGYFIYKGIISYKCIFTIPLFLNNVKEEHNLLKEEFYHILLQENDESLCSNYARIEAFVKLHLSLFIILNDTREVWSYLSEMLNSAFRRKTYIYFCLIYAALDVSSYYCKITFTRYFDNLLMLLKLELMPILEEQLKKNPPPPNEQKIVDYYIKKLHVEHLNNNLNFTLPEGIVVIPDEKLLYLGL</sequence>
<name>A0A1A8XC04_PLAOA</name>
<accession>A0A1A8XC04</accession>
<gene>
    <name evidence="3" type="ORF">POVCU1_080200</name>
    <name evidence="2" type="ORF">POVCU2_0045440</name>
</gene>
<keyword evidence="1" id="KW-0472">Membrane</keyword>
<reference evidence="3" key="1">
    <citation type="submission" date="2016-05" db="EMBL/GenBank/DDBJ databases">
        <authorList>
            <person name="Lavstsen T."/>
            <person name="Jespersen J.S."/>
        </authorList>
    </citation>
    <scope>NUCLEOTIDE SEQUENCE [LARGE SCALE GENOMIC DNA]</scope>
</reference>